<accession>A0A4R1HRF0</accession>
<dbReference type="PROSITE" id="PS51819">
    <property type="entry name" value="VOC"/>
    <property type="match status" value="1"/>
</dbReference>
<evidence type="ECO:0000259" key="2">
    <source>
        <dbReference type="PROSITE" id="PS51819"/>
    </source>
</evidence>
<keyword evidence="3" id="KW-0560">Oxidoreductase</keyword>
<feature type="region of interest" description="Disordered" evidence="1">
    <location>
        <begin position="44"/>
        <end position="65"/>
    </location>
</feature>
<keyword evidence="3" id="KW-0456">Lyase</keyword>
<dbReference type="OrthoDB" id="9807407at2"/>
<feature type="domain" description="VOC" evidence="2">
    <location>
        <begin position="7"/>
        <end position="141"/>
    </location>
</feature>
<proteinExistence type="predicted"/>
<dbReference type="EMBL" id="SMFY01000003">
    <property type="protein sequence ID" value="TCK23881.1"/>
    <property type="molecule type" value="Genomic_DNA"/>
</dbReference>
<reference evidence="3 4" key="1">
    <citation type="submission" date="2019-03" db="EMBL/GenBank/DDBJ databases">
        <title>Genomic Encyclopedia of Type Strains, Phase IV (KMG-IV): sequencing the most valuable type-strain genomes for metagenomic binning, comparative biology and taxonomic classification.</title>
        <authorList>
            <person name="Goeker M."/>
        </authorList>
    </citation>
    <scope>NUCLEOTIDE SEQUENCE [LARGE SCALE GENOMIC DNA]</scope>
    <source>
        <strain evidence="3 4">DSM 101</strain>
    </source>
</reference>
<dbReference type="InterPro" id="IPR037523">
    <property type="entry name" value="VOC_core"/>
</dbReference>
<evidence type="ECO:0000256" key="1">
    <source>
        <dbReference type="SAM" id="MobiDB-lite"/>
    </source>
</evidence>
<comment type="caution">
    <text evidence="3">The sequence shown here is derived from an EMBL/GenBank/DDBJ whole genome shotgun (WGS) entry which is preliminary data.</text>
</comment>
<dbReference type="SUPFAM" id="SSF54593">
    <property type="entry name" value="Glyoxalase/Bleomycin resistance protein/Dihydroxybiphenyl dioxygenase"/>
    <property type="match status" value="1"/>
</dbReference>
<protein>
    <submittedName>
        <fullName evidence="3">Catechol 2,3-dioxygenase-like lactoylglutathione lyase family enzyme</fullName>
    </submittedName>
</protein>
<dbReference type="Proteomes" id="UP000295030">
    <property type="component" value="Unassembled WGS sequence"/>
</dbReference>
<dbReference type="InterPro" id="IPR029068">
    <property type="entry name" value="Glyas_Bleomycin-R_OHBP_Dase"/>
</dbReference>
<dbReference type="AlphaFoldDB" id="A0A4R1HRF0"/>
<keyword evidence="4" id="KW-1185">Reference proteome</keyword>
<evidence type="ECO:0000313" key="3">
    <source>
        <dbReference type="EMBL" id="TCK23881.1"/>
    </source>
</evidence>
<dbReference type="Pfam" id="PF00903">
    <property type="entry name" value="Glyoxalase"/>
    <property type="match status" value="1"/>
</dbReference>
<dbReference type="Gene3D" id="3.10.180.10">
    <property type="entry name" value="2,3-Dihydroxybiphenyl 1,2-Dioxygenase, domain 1"/>
    <property type="match status" value="1"/>
</dbReference>
<dbReference type="PANTHER" id="PTHR35006">
    <property type="entry name" value="GLYOXALASE FAMILY PROTEIN (AFU_ORTHOLOGUE AFUA_5G14830)"/>
    <property type="match status" value="1"/>
</dbReference>
<dbReference type="PANTHER" id="PTHR35006:SF4">
    <property type="entry name" value="BLR7706 PROTEIN"/>
    <property type="match status" value="1"/>
</dbReference>
<dbReference type="RefSeq" id="WP_131836785.1">
    <property type="nucleotide sequence ID" value="NZ_SMFY01000003.1"/>
</dbReference>
<name>A0A4R1HRF0_ANCAQ</name>
<keyword evidence="3" id="KW-0223">Dioxygenase</keyword>
<dbReference type="GO" id="GO:0051213">
    <property type="term" value="F:dioxygenase activity"/>
    <property type="evidence" value="ECO:0007669"/>
    <property type="project" value="UniProtKB-KW"/>
</dbReference>
<evidence type="ECO:0000313" key="4">
    <source>
        <dbReference type="Proteomes" id="UP000295030"/>
    </source>
</evidence>
<dbReference type="InterPro" id="IPR004360">
    <property type="entry name" value="Glyas_Fos-R_dOase_dom"/>
</dbReference>
<dbReference type="GO" id="GO:0016829">
    <property type="term" value="F:lyase activity"/>
    <property type="evidence" value="ECO:0007669"/>
    <property type="project" value="UniProtKB-KW"/>
</dbReference>
<gene>
    <name evidence="3" type="ORF">EV667_3724</name>
</gene>
<dbReference type="CDD" id="cd07262">
    <property type="entry name" value="VOC_like"/>
    <property type="match status" value="1"/>
</dbReference>
<organism evidence="3 4">
    <name type="scientific">Ancylobacter aquaticus</name>
    <dbReference type="NCBI Taxonomy" id="100"/>
    <lineage>
        <taxon>Bacteria</taxon>
        <taxon>Pseudomonadati</taxon>
        <taxon>Pseudomonadota</taxon>
        <taxon>Alphaproteobacteria</taxon>
        <taxon>Hyphomicrobiales</taxon>
        <taxon>Xanthobacteraceae</taxon>
        <taxon>Ancylobacter</taxon>
    </lineage>
</organism>
<sequence length="144" mass="15400">MTPIQPMIEHMSIGVSDYARSLAFYDAVLAPLGFVRVSSHAEPEGESACWGPEGELPSPEGTPGAAPFWIQHRADAITPPPGFHLCFMAPTRRAVEAFHAAGLETGGRDSGGPGLRPHYGDGYYAAFLLDPDGWKIEAVTYTDA</sequence>